<accession>A0A8B6GIZ6</accession>
<keyword evidence="9" id="KW-1185">Reference proteome</keyword>
<evidence type="ECO:0000256" key="4">
    <source>
        <dbReference type="SAM" id="Coils"/>
    </source>
</evidence>
<evidence type="ECO:0000256" key="6">
    <source>
        <dbReference type="SAM" id="SignalP"/>
    </source>
</evidence>
<evidence type="ECO:0000256" key="3">
    <source>
        <dbReference type="ARBA" id="ARBA00022729"/>
    </source>
</evidence>
<feature type="domain" description="C1q" evidence="7">
    <location>
        <begin position="197"/>
        <end position="328"/>
    </location>
</feature>
<keyword evidence="2" id="KW-0964">Secreted</keyword>
<evidence type="ECO:0000256" key="1">
    <source>
        <dbReference type="ARBA" id="ARBA00004613"/>
    </source>
</evidence>
<gene>
    <name evidence="8" type="ORF">MGAL_10B074777</name>
</gene>
<evidence type="ECO:0000256" key="5">
    <source>
        <dbReference type="SAM" id="MobiDB-lite"/>
    </source>
</evidence>
<dbReference type="PRINTS" id="PR00007">
    <property type="entry name" value="COMPLEMNTC1Q"/>
</dbReference>
<dbReference type="Proteomes" id="UP000596742">
    <property type="component" value="Unassembled WGS sequence"/>
</dbReference>
<proteinExistence type="predicted"/>
<dbReference type="Pfam" id="PF00386">
    <property type="entry name" value="C1q"/>
    <property type="match status" value="1"/>
</dbReference>
<comment type="subcellular location">
    <subcellularLocation>
        <location evidence="1">Secreted</location>
    </subcellularLocation>
</comment>
<dbReference type="GO" id="GO:0005576">
    <property type="term" value="C:extracellular region"/>
    <property type="evidence" value="ECO:0007669"/>
    <property type="project" value="UniProtKB-SubCell"/>
</dbReference>
<evidence type="ECO:0000256" key="2">
    <source>
        <dbReference type="ARBA" id="ARBA00022525"/>
    </source>
</evidence>
<dbReference type="SMART" id="SM00110">
    <property type="entry name" value="C1Q"/>
    <property type="match status" value="1"/>
</dbReference>
<evidence type="ECO:0000259" key="7">
    <source>
        <dbReference type="PROSITE" id="PS50871"/>
    </source>
</evidence>
<comment type="caution">
    <text evidence="8">The sequence shown here is derived from an EMBL/GenBank/DDBJ whole genome shotgun (WGS) entry which is preliminary data.</text>
</comment>
<feature type="region of interest" description="Disordered" evidence="5">
    <location>
        <begin position="138"/>
        <end position="158"/>
    </location>
</feature>
<dbReference type="PANTHER" id="PTHR22923">
    <property type="entry name" value="CEREBELLIN-RELATED"/>
    <property type="match status" value="1"/>
</dbReference>
<feature type="coiled-coil region" evidence="4">
    <location>
        <begin position="37"/>
        <end position="85"/>
    </location>
</feature>
<protein>
    <recommendedName>
        <fullName evidence="7">C1q domain-containing protein</fullName>
    </recommendedName>
</protein>
<keyword evidence="3 6" id="KW-0732">Signal</keyword>
<dbReference type="InterPro" id="IPR008983">
    <property type="entry name" value="Tumour_necrosis_fac-like_dom"/>
</dbReference>
<feature type="signal peptide" evidence="6">
    <location>
        <begin position="1"/>
        <end position="20"/>
    </location>
</feature>
<dbReference type="AlphaFoldDB" id="A0A8B6GIZ6"/>
<dbReference type="EMBL" id="UYJE01008548">
    <property type="protein sequence ID" value="VDI64750.1"/>
    <property type="molecule type" value="Genomic_DNA"/>
</dbReference>
<keyword evidence="4" id="KW-0175">Coiled coil</keyword>
<dbReference type="Gene3D" id="2.60.120.40">
    <property type="match status" value="1"/>
</dbReference>
<dbReference type="InterPro" id="IPR001073">
    <property type="entry name" value="C1q_dom"/>
</dbReference>
<dbReference type="PANTHER" id="PTHR22923:SF116">
    <property type="entry name" value="C1Q DOMAIN-CONTAINING PROTEIN"/>
    <property type="match status" value="1"/>
</dbReference>
<feature type="chain" id="PRO_5032313861" description="C1q domain-containing protein" evidence="6">
    <location>
        <begin position="21"/>
        <end position="328"/>
    </location>
</feature>
<dbReference type="SUPFAM" id="SSF49842">
    <property type="entry name" value="TNF-like"/>
    <property type="match status" value="1"/>
</dbReference>
<dbReference type="OrthoDB" id="10070467at2759"/>
<organism evidence="8 9">
    <name type="scientific">Mytilus galloprovincialis</name>
    <name type="common">Mediterranean mussel</name>
    <dbReference type="NCBI Taxonomy" id="29158"/>
    <lineage>
        <taxon>Eukaryota</taxon>
        <taxon>Metazoa</taxon>
        <taxon>Spiralia</taxon>
        <taxon>Lophotrochozoa</taxon>
        <taxon>Mollusca</taxon>
        <taxon>Bivalvia</taxon>
        <taxon>Autobranchia</taxon>
        <taxon>Pteriomorphia</taxon>
        <taxon>Mytilida</taxon>
        <taxon>Mytiloidea</taxon>
        <taxon>Mytilidae</taxon>
        <taxon>Mytilinae</taxon>
        <taxon>Mytilus</taxon>
    </lineage>
</organism>
<sequence>MFVFRLFSLCLSVITTLTSSISSESKTLLTCSKFHFEEKVLEKLVRLEHKMELFEEKMKTMESSMSKKLKRMDEIEKETETLTETMLDKQLQIETRINDSYQESIFNFKTQSNNETKLYGEKMDSLFDALSLKSQTLSEAEKERERKMESMQRDSHDEHKWFNTSSDAIVKNFKVQSNKTLQELILQQQKDFNEMLAKRETVAFSAYRSSSQTLSSGEKVIFDGVWTNVGNGYEPSTGIFNAPHPGLHHFTAVLMSDYEKDLSLDLTLNGLRMTRNYLHGDGYKTGTFDVVLNLQKGDKVHIESSSGYTCTIYSNSVKYITFSGYRII</sequence>
<dbReference type="PROSITE" id="PS50871">
    <property type="entry name" value="C1Q"/>
    <property type="match status" value="1"/>
</dbReference>
<evidence type="ECO:0000313" key="8">
    <source>
        <dbReference type="EMBL" id="VDI64750.1"/>
    </source>
</evidence>
<evidence type="ECO:0000313" key="9">
    <source>
        <dbReference type="Proteomes" id="UP000596742"/>
    </source>
</evidence>
<feature type="compositionally biased region" description="Basic and acidic residues" evidence="5">
    <location>
        <begin position="139"/>
        <end position="158"/>
    </location>
</feature>
<name>A0A8B6GIZ6_MYTGA</name>
<dbReference type="InterPro" id="IPR050822">
    <property type="entry name" value="Cerebellin_Synaptic_Org"/>
</dbReference>
<reference evidence="8" key="1">
    <citation type="submission" date="2018-11" db="EMBL/GenBank/DDBJ databases">
        <authorList>
            <person name="Alioto T."/>
            <person name="Alioto T."/>
        </authorList>
    </citation>
    <scope>NUCLEOTIDE SEQUENCE</scope>
</reference>